<proteinExistence type="predicted"/>
<dbReference type="Proteomes" id="UP000654573">
    <property type="component" value="Unassembled WGS sequence"/>
</dbReference>
<sequence length="69" mass="8116">MAKYKDQISEIDIEIIKKMATNNMNVSKTAIELNYNRNTIVYHLERIERITGYNPSSFYGLVELIKRYG</sequence>
<keyword evidence="3" id="KW-1185">Reference proteome</keyword>
<dbReference type="EMBL" id="JACOOU010000018">
    <property type="protein sequence ID" value="MBC5675601.1"/>
    <property type="molecule type" value="Genomic_DNA"/>
</dbReference>
<dbReference type="InterPro" id="IPR025736">
    <property type="entry name" value="PucR_C-HTH_dom"/>
</dbReference>
<dbReference type="Pfam" id="PF13556">
    <property type="entry name" value="HTH_30"/>
    <property type="match status" value="1"/>
</dbReference>
<organism evidence="2 3">
    <name type="scientific">Blautia celeris</name>
    <dbReference type="NCBI Taxonomy" id="2763026"/>
    <lineage>
        <taxon>Bacteria</taxon>
        <taxon>Bacillati</taxon>
        <taxon>Bacillota</taxon>
        <taxon>Clostridia</taxon>
        <taxon>Lachnospirales</taxon>
        <taxon>Lachnospiraceae</taxon>
        <taxon>Blautia</taxon>
    </lineage>
</organism>
<dbReference type="RefSeq" id="WP_186971172.1">
    <property type="nucleotide sequence ID" value="NZ_JACOOU010000018.1"/>
</dbReference>
<dbReference type="Gene3D" id="1.10.10.2840">
    <property type="entry name" value="PucR C-terminal helix-turn-helix domain"/>
    <property type="match status" value="1"/>
</dbReference>
<gene>
    <name evidence="2" type="ORF">H8S76_25550</name>
</gene>
<evidence type="ECO:0000313" key="3">
    <source>
        <dbReference type="Proteomes" id="UP000654573"/>
    </source>
</evidence>
<dbReference type="InterPro" id="IPR042070">
    <property type="entry name" value="PucR_C-HTH_sf"/>
</dbReference>
<protein>
    <submittedName>
        <fullName evidence="2">Helix-turn-helix domain-containing protein</fullName>
    </submittedName>
</protein>
<name>A0ABR7FMF4_9FIRM</name>
<feature type="domain" description="PucR C-terminal helix-turn-helix" evidence="1">
    <location>
        <begin position="20"/>
        <end position="64"/>
    </location>
</feature>
<comment type="caution">
    <text evidence="2">The sequence shown here is derived from an EMBL/GenBank/DDBJ whole genome shotgun (WGS) entry which is preliminary data.</text>
</comment>
<evidence type="ECO:0000259" key="1">
    <source>
        <dbReference type="Pfam" id="PF13556"/>
    </source>
</evidence>
<reference evidence="2 3" key="1">
    <citation type="submission" date="2020-08" db="EMBL/GenBank/DDBJ databases">
        <title>Genome public.</title>
        <authorList>
            <person name="Liu C."/>
            <person name="Sun Q."/>
        </authorList>
    </citation>
    <scope>NUCLEOTIDE SEQUENCE [LARGE SCALE GENOMIC DNA]</scope>
    <source>
        <strain evidence="2 3">NSJ-34</strain>
    </source>
</reference>
<evidence type="ECO:0000313" key="2">
    <source>
        <dbReference type="EMBL" id="MBC5675601.1"/>
    </source>
</evidence>
<accession>A0ABR7FMF4</accession>